<evidence type="ECO:0000313" key="2">
    <source>
        <dbReference type="Proteomes" id="UP001154061"/>
    </source>
</evidence>
<proteinExistence type="predicted"/>
<dbReference type="RefSeq" id="WP_277525025.1">
    <property type="nucleotide sequence ID" value="NZ_JAMQOT010000015.1"/>
</dbReference>
<comment type="caution">
    <text evidence="1">The sequence shown here is derived from an EMBL/GenBank/DDBJ whole genome shotgun (WGS) entry which is preliminary data.</text>
</comment>
<dbReference type="EMBL" id="JAMQOT010000015">
    <property type="protein sequence ID" value="MDF9748373.1"/>
    <property type="molecule type" value="Genomic_DNA"/>
</dbReference>
<protein>
    <submittedName>
        <fullName evidence="1">Uncharacterized protein</fullName>
    </submittedName>
</protein>
<sequence length="64" mass="7060">MATYQLSIHDGFGTQQNFEADPEDLTINDAVDGTEVKVHANGITPSFQAHIPENVPYTIRTVED</sequence>
<keyword evidence="2" id="KW-1185">Reference proteome</keyword>
<evidence type="ECO:0000313" key="1">
    <source>
        <dbReference type="EMBL" id="MDF9748373.1"/>
    </source>
</evidence>
<organism evidence="1 2">
    <name type="scientific">Natrinema salsiterrestre</name>
    <dbReference type="NCBI Taxonomy" id="2950540"/>
    <lineage>
        <taxon>Archaea</taxon>
        <taxon>Methanobacteriati</taxon>
        <taxon>Methanobacteriota</taxon>
        <taxon>Stenosarchaea group</taxon>
        <taxon>Halobacteria</taxon>
        <taxon>Halobacteriales</taxon>
        <taxon>Natrialbaceae</taxon>
        <taxon>Natrinema</taxon>
    </lineage>
</organism>
<accession>A0A9Q4L1X0</accession>
<reference evidence="1" key="1">
    <citation type="submission" date="2022-06" db="EMBL/GenBank/DDBJ databases">
        <title>Natrinema sp. a new haloarchaeum isolate from saline soil.</title>
        <authorList>
            <person name="Strakova D."/>
            <person name="Galisteo C."/>
            <person name="Sanchez-Porro C."/>
            <person name="Ventosa A."/>
        </authorList>
    </citation>
    <scope>NUCLEOTIDE SEQUENCE</scope>
    <source>
        <strain evidence="1">S1CR25-10</strain>
    </source>
</reference>
<dbReference type="Proteomes" id="UP001154061">
    <property type="component" value="Unassembled WGS sequence"/>
</dbReference>
<gene>
    <name evidence="1" type="ORF">NDI89_22680</name>
</gene>
<name>A0A9Q4L1X0_9EURY</name>
<dbReference type="AlphaFoldDB" id="A0A9Q4L1X0"/>